<keyword evidence="3 8" id="KW-0813">Transport</keyword>
<feature type="transmembrane region" description="Helical" evidence="8">
    <location>
        <begin position="152"/>
        <end position="176"/>
    </location>
</feature>
<keyword evidence="7 8" id="KW-0472">Membrane</keyword>
<feature type="transmembrane region" description="Helical" evidence="8">
    <location>
        <begin position="197"/>
        <end position="221"/>
    </location>
</feature>
<dbReference type="EMBL" id="CP036150">
    <property type="protein sequence ID" value="QEN06764.1"/>
    <property type="molecule type" value="Genomic_DNA"/>
</dbReference>
<evidence type="ECO:0000256" key="3">
    <source>
        <dbReference type="ARBA" id="ARBA00022448"/>
    </source>
</evidence>
<dbReference type="GO" id="GO:0005886">
    <property type="term" value="C:plasma membrane"/>
    <property type="evidence" value="ECO:0007669"/>
    <property type="project" value="UniProtKB-SubCell"/>
</dbReference>
<dbReference type="GO" id="GO:0055085">
    <property type="term" value="P:transmembrane transport"/>
    <property type="evidence" value="ECO:0007669"/>
    <property type="project" value="InterPro"/>
</dbReference>
<evidence type="ECO:0000256" key="7">
    <source>
        <dbReference type="ARBA" id="ARBA00023136"/>
    </source>
</evidence>
<proteinExistence type="inferred from homology"/>
<name>A0A5C1QJJ8_9SPIO</name>
<dbReference type="InterPro" id="IPR035906">
    <property type="entry name" value="MetI-like_sf"/>
</dbReference>
<feature type="transmembrane region" description="Helical" evidence="8">
    <location>
        <begin position="259"/>
        <end position="276"/>
    </location>
</feature>
<evidence type="ECO:0000259" key="9">
    <source>
        <dbReference type="PROSITE" id="PS50928"/>
    </source>
</evidence>
<dbReference type="PROSITE" id="PS50928">
    <property type="entry name" value="ABC_TM1"/>
    <property type="match status" value="1"/>
</dbReference>
<evidence type="ECO:0000256" key="2">
    <source>
        <dbReference type="ARBA" id="ARBA00007069"/>
    </source>
</evidence>
<dbReference type="KEGG" id="ock:EXM22_01685"/>
<comment type="similarity">
    <text evidence="2">Belongs to the binding-protein-dependent transport system permease family. CysTW subfamily.</text>
</comment>
<evidence type="ECO:0000256" key="1">
    <source>
        <dbReference type="ARBA" id="ARBA00004651"/>
    </source>
</evidence>
<comment type="subcellular location">
    <subcellularLocation>
        <location evidence="1 8">Cell membrane</location>
        <topology evidence="1 8">Multi-pass membrane protein</topology>
    </subcellularLocation>
</comment>
<evidence type="ECO:0000313" key="10">
    <source>
        <dbReference type="EMBL" id="QEN06764.1"/>
    </source>
</evidence>
<evidence type="ECO:0000256" key="4">
    <source>
        <dbReference type="ARBA" id="ARBA00022475"/>
    </source>
</evidence>
<feature type="domain" description="ABC transmembrane type-1" evidence="9">
    <location>
        <begin position="64"/>
        <end position="276"/>
    </location>
</feature>
<keyword evidence="4" id="KW-1003">Cell membrane</keyword>
<feature type="transmembrane region" description="Helical" evidence="8">
    <location>
        <begin position="12"/>
        <end position="32"/>
    </location>
</feature>
<dbReference type="AlphaFoldDB" id="A0A5C1QJJ8"/>
<feature type="transmembrane region" description="Helical" evidence="8">
    <location>
        <begin position="64"/>
        <end position="89"/>
    </location>
</feature>
<dbReference type="SUPFAM" id="SSF161098">
    <property type="entry name" value="MetI-like"/>
    <property type="match status" value="1"/>
</dbReference>
<feature type="transmembrane region" description="Helical" evidence="8">
    <location>
        <begin position="101"/>
        <end position="122"/>
    </location>
</feature>
<dbReference type="Gene3D" id="1.10.3720.10">
    <property type="entry name" value="MetI-like"/>
    <property type="match status" value="1"/>
</dbReference>
<dbReference type="CDD" id="cd06261">
    <property type="entry name" value="TM_PBP2"/>
    <property type="match status" value="1"/>
</dbReference>
<dbReference type="PANTHER" id="PTHR42929">
    <property type="entry name" value="INNER MEMBRANE ABC TRANSPORTER PERMEASE PROTEIN YDCU-RELATED-RELATED"/>
    <property type="match status" value="1"/>
</dbReference>
<keyword evidence="11" id="KW-1185">Reference proteome</keyword>
<evidence type="ECO:0000256" key="6">
    <source>
        <dbReference type="ARBA" id="ARBA00022989"/>
    </source>
</evidence>
<evidence type="ECO:0000256" key="8">
    <source>
        <dbReference type="RuleBase" id="RU363032"/>
    </source>
</evidence>
<dbReference type="Pfam" id="PF00528">
    <property type="entry name" value="BPD_transp_1"/>
    <property type="match status" value="1"/>
</dbReference>
<dbReference type="PANTHER" id="PTHR42929:SF1">
    <property type="entry name" value="INNER MEMBRANE ABC TRANSPORTER PERMEASE PROTEIN YDCU-RELATED"/>
    <property type="match status" value="1"/>
</dbReference>
<keyword evidence="5 8" id="KW-0812">Transmembrane</keyword>
<gene>
    <name evidence="10" type="ORF">EXM22_01685</name>
</gene>
<dbReference type="Proteomes" id="UP000324209">
    <property type="component" value="Chromosome"/>
</dbReference>
<keyword evidence="6 8" id="KW-1133">Transmembrane helix</keyword>
<sequence>MLNSETRAYTLLAPSLLILILLFFGGFILGIFQSLNYFPLIGLENPNLEAYEGVFHTEELLSSVLLTFFVSLTATILTVVLGIMTALALRGRFTGSKAVLFLYQFPVTVPHIIIALGMLLFLSQSGTLSRFFYLIGGIQEPSEFPVLINDRWGWGIILVYLWKQVPFIGIIVLSVLQSLGDHYEELAVSLGARRFQILRHVLLPLILPGILPGSIICFAYAFGSFEVPYLLGLPYPSMLSVLVYRYFSHSDLGQRPSAMALSVLMTAFLLILVVAYKRVLRRGAHYE</sequence>
<organism evidence="10 11">
    <name type="scientific">Oceanispirochaeta crateris</name>
    <dbReference type="NCBI Taxonomy" id="2518645"/>
    <lineage>
        <taxon>Bacteria</taxon>
        <taxon>Pseudomonadati</taxon>
        <taxon>Spirochaetota</taxon>
        <taxon>Spirochaetia</taxon>
        <taxon>Spirochaetales</taxon>
        <taxon>Spirochaetaceae</taxon>
        <taxon>Oceanispirochaeta</taxon>
    </lineage>
</organism>
<protein>
    <submittedName>
        <fullName evidence="10">ABC transporter permease subunit</fullName>
    </submittedName>
</protein>
<dbReference type="RefSeq" id="WP_149484847.1">
    <property type="nucleotide sequence ID" value="NZ_CP036150.1"/>
</dbReference>
<dbReference type="OrthoDB" id="9785836at2"/>
<dbReference type="InterPro" id="IPR000515">
    <property type="entry name" value="MetI-like"/>
</dbReference>
<evidence type="ECO:0000256" key="5">
    <source>
        <dbReference type="ARBA" id="ARBA00022692"/>
    </source>
</evidence>
<reference evidence="10 11" key="1">
    <citation type="submission" date="2019-02" db="EMBL/GenBank/DDBJ databases">
        <title>Complete Genome Sequence and Methylome Analysis of free living Spirochaetas.</title>
        <authorList>
            <person name="Fomenkov A."/>
            <person name="Dubinina G."/>
            <person name="Leshcheva N."/>
            <person name="Mikheeva N."/>
            <person name="Grabovich M."/>
            <person name="Vincze T."/>
            <person name="Roberts R.J."/>
        </authorList>
    </citation>
    <scope>NUCLEOTIDE SEQUENCE [LARGE SCALE GENOMIC DNA]</scope>
    <source>
        <strain evidence="10 11">K2</strain>
    </source>
</reference>
<accession>A0A5C1QJJ8</accession>
<evidence type="ECO:0000313" key="11">
    <source>
        <dbReference type="Proteomes" id="UP000324209"/>
    </source>
</evidence>